<keyword evidence="1" id="KW-0472">Membrane</keyword>
<name>Q3SAC1_9EURY</name>
<feature type="transmembrane region" description="Helical" evidence="1">
    <location>
        <begin position="93"/>
        <end position="112"/>
    </location>
</feature>
<keyword evidence="1" id="KW-1133">Transmembrane helix</keyword>
<evidence type="ECO:0000313" key="2">
    <source>
        <dbReference type="EMBL" id="AAZ32461.1"/>
    </source>
</evidence>
<dbReference type="AlphaFoldDB" id="Q3SAC1"/>
<proteinExistence type="predicted"/>
<evidence type="ECO:0000256" key="1">
    <source>
        <dbReference type="SAM" id="Phobius"/>
    </source>
</evidence>
<sequence>MGKVLGKYLMYGLLGVNIALLFLNFIASFIFALFLIMMLLSAGGYGSPEGKWQAYTTGTGNWRIGGVAARGEDYTRTLEAEKVEKKGIRSGNTIPLILGLIIVVSLLGMALNHGSIIDFFMR</sequence>
<dbReference type="EMBL" id="DQ118403">
    <property type="protein sequence ID" value="AAZ32461.1"/>
    <property type="molecule type" value="Genomic_DNA"/>
</dbReference>
<accession>Q3SAC1</accession>
<reference evidence="2" key="1">
    <citation type="submission" date="2005-07" db="EMBL/GenBank/DDBJ databases">
        <title>A hyperthermophilic lifestyle for uncultured Archaea of the DHVE2 lineage: evidence from environmental genomics.</title>
        <authorList>
            <person name="Moussard H."/>
            <person name="Hennecke G."/>
            <person name="Moreira D."/>
            <person name="Jouffe V."/>
            <person name="Lopez-Garcia P."/>
            <person name="Jeanthon C."/>
        </authorList>
    </citation>
    <scope>NUCLEOTIDE SEQUENCE</scope>
</reference>
<keyword evidence="1" id="KW-0812">Transmembrane</keyword>
<feature type="transmembrane region" description="Helical" evidence="1">
    <location>
        <begin position="12"/>
        <end position="40"/>
    </location>
</feature>
<protein>
    <submittedName>
        <fullName evidence="2">Uncharacterized protein</fullName>
    </submittedName>
</protein>
<organism evidence="2">
    <name type="scientific">uncultured euryarchaeote Alv-FOS1</name>
    <dbReference type="NCBI Taxonomy" id="337892"/>
    <lineage>
        <taxon>Archaea</taxon>
        <taxon>Methanobacteriati</taxon>
        <taxon>Methanobacteriota</taxon>
        <taxon>environmental samples</taxon>
    </lineage>
</organism>